<dbReference type="Pfam" id="PF09224">
    <property type="entry name" value="DUF1961"/>
    <property type="match status" value="1"/>
</dbReference>
<evidence type="ECO:0008006" key="3">
    <source>
        <dbReference type="Google" id="ProtNLM"/>
    </source>
</evidence>
<evidence type="ECO:0000313" key="1">
    <source>
        <dbReference type="EMBL" id="OXM87425.1"/>
    </source>
</evidence>
<evidence type="ECO:0000313" key="2">
    <source>
        <dbReference type="Proteomes" id="UP000215509"/>
    </source>
</evidence>
<reference evidence="1 2" key="1">
    <citation type="submission" date="2017-07" db="EMBL/GenBank/DDBJ databases">
        <title>Genome sequencing and assembly of Paenibacillus rigui.</title>
        <authorList>
            <person name="Mayilraj S."/>
        </authorList>
    </citation>
    <scope>NUCLEOTIDE SEQUENCE [LARGE SCALE GENOMIC DNA]</scope>
    <source>
        <strain evidence="1 2">JCM 16352</strain>
    </source>
</reference>
<keyword evidence="2" id="KW-1185">Reference proteome</keyword>
<protein>
    <recommendedName>
        <fullName evidence="3">DUF1961 domain-containing protein</fullName>
    </recommendedName>
</protein>
<dbReference type="SUPFAM" id="SSF49899">
    <property type="entry name" value="Concanavalin A-like lectins/glucanases"/>
    <property type="match status" value="1"/>
</dbReference>
<dbReference type="OrthoDB" id="7171052at2"/>
<name>A0A229UWA8_9BACL</name>
<gene>
    <name evidence="1" type="ORF">CF651_04790</name>
</gene>
<dbReference type="Proteomes" id="UP000215509">
    <property type="component" value="Unassembled WGS sequence"/>
</dbReference>
<dbReference type="InterPro" id="IPR015305">
    <property type="entry name" value="DUF1961"/>
</dbReference>
<proteinExistence type="predicted"/>
<dbReference type="InterPro" id="IPR013320">
    <property type="entry name" value="ConA-like_dom_sf"/>
</dbReference>
<dbReference type="AlphaFoldDB" id="A0A229UWA8"/>
<organism evidence="1 2">
    <name type="scientific">Paenibacillus rigui</name>
    <dbReference type="NCBI Taxonomy" id="554312"/>
    <lineage>
        <taxon>Bacteria</taxon>
        <taxon>Bacillati</taxon>
        <taxon>Bacillota</taxon>
        <taxon>Bacilli</taxon>
        <taxon>Bacillales</taxon>
        <taxon>Paenibacillaceae</taxon>
        <taxon>Paenibacillus</taxon>
    </lineage>
</organism>
<comment type="caution">
    <text evidence="1">The sequence shown here is derived from an EMBL/GenBank/DDBJ whole genome shotgun (WGS) entry which is preliminary data.</text>
</comment>
<dbReference type="RefSeq" id="WP_094013722.1">
    <property type="nucleotide sequence ID" value="NZ_NMQW01000005.1"/>
</dbReference>
<sequence length="228" mass="25958">MSRAGTAQTRQLIYENRLSAAEDIRDFRMEGQAAFSFPLGRLRMENATDPKEGQKSNFVLWCPETFPADVSIEWDFWPIREPGLCILFFSARGRQGEDLFDPALAPRTGEYDLYHHGDIDALHISYFRRRYPEERAFHLCNLRKSYGFHMVAQGADPIPPAADAVGPYRMRVDKLGGKVSFYTNELLIFEWEDDGTSFGPVLGGGKLGFRQMAPLMAEYANLKVYALE</sequence>
<dbReference type="EMBL" id="NMQW01000005">
    <property type="protein sequence ID" value="OXM87425.1"/>
    <property type="molecule type" value="Genomic_DNA"/>
</dbReference>
<dbReference type="Gene3D" id="2.60.120.200">
    <property type="match status" value="1"/>
</dbReference>
<accession>A0A229UWA8</accession>